<dbReference type="InterPro" id="IPR009057">
    <property type="entry name" value="Homeodomain-like_sf"/>
</dbReference>
<dbReference type="InterPro" id="IPR003593">
    <property type="entry name" value="AAA+_ATPase"/>
</dbReference>
<evidence type="ECO:0000256" key="2">
    <source>
        <dbReference type="ARBA" id="ARBA00022741"/>
    </source>
</evidence>
<keyword evidence="3" id="KW-0067">ATP-binding</keyword>
<sequence length="459" mass="50978">MKKASILVVDDDSSLRRVMKIQLEEAGYNVSLAADGDEAYGMLPELQPALVITDLRMPSGGLDLLRKIAVSAMDTTVIVITAFGTVETAVEAMKIGAYDYVTKPLDFDALVLVVHRAMERQTLREEVRALRSVLDQRFGFENIIGRAKSFLRVLDQASRVAPHDTTVLIQGETGTGKELLARAIHNNSGRRARAFVPINCGAIPEDLVESELFGYVRGAFTGALTNKTGRIEAAEGGTLFLDEVGELPLDAQVKLLRVLQEGELAKLGASTPTRVDVRVIGATHRNLAAMVEDGTFREDLYYRLTVVSLRIPPLRERRDDLPELIDVLFKRAKERHGLLQARMSRPLLQKLISYAWPGNVRQLENVIERLLVLSADDLLTEDNLPEDLQAASESNASPLNFPLPEEGISLEAVERELISQALARFDGNQTHAARYLDISRRALIYRIEKHGIFHEDQPE</sequence>
<dbReference type="SUPFAM" id="SSF52172">
    <property type="entry name" value="CheY-like"/>
    <property type="match status" value="1"/>
</dbReference>
<dbReference type="InterPro" id="IPR025943">
    <property type="entry name" value="Sigma_54_int_dom_ATP-bd_2"/>
</dbReference>
<dbReference type="PROSITE" id="PS50045">
    <property type="entry name" value="SIGMA54_INTERACT_4"/>
    <property type="match status" value="1"/>
</dbReference>
<evidence type="ECO:0000256" key="8">
    <source>
        <dbReference type="PROSITE-ProRule" id="PRU00169"/>
    </source>
</evidence>
<dbReference type="CDD" id="cd00009">
    <property type="entry name" value="AAA"/>
    <property type="match status" value="1"/>
</dbReference>
<dbReference type="PANTHER" id="PTHR32071">
    <property type="entry name" value="TRANSCRIPTIONAL REGULATORY PROTEIN"/>
    <property type="match status" value="1"/>
</dbReference>
<dbReference type="InterPro" id="IPR002078">
    <property type="entry name" value="Sigma_54_int"/>
</dbReference>
<dbReference type="Pfam" id="PF02954">
    <property type="entry name" value="HTH_8"/>
    <property type="match status" value="1"/>
</dbReference>
<accession>A0A1H4J7T6</accession>
<dbReference type="AlphaFoldDB" id="A0A1H4J7T6"/>
<keyword evidence="4" id="KW-0902">Two-component regulatory system</keyword>
<evidence type="ECO:0000256" key="1">
    <source>
        <dbReference type="ARBA" id="ARBA00022553"/>
    </source>
</evidence>
<dbReference type="Pfam" id="PF00158">
    <property type="entry name" value="Sigma54_activat"/>
    <property type="match status" value="1"/>
</dbReference>
<dbReference type="EMBL" id="FNSD01000001">
    <property type="protein sequence ID" value="SEB42026.1"/>
    <property type="molecule type" value="Genomic_DNA"/>
</dbReference>
<dbReference type="InterPro" id="IPR027417">
    <property type="entry name" value="P-loop_NTPase"/>
</dbReference>
<dbReference type="Gene3D" id="1.10.10.60">
    <property type="entry name" value="Homeodomain-like"/>
    <property type="match status" value="1"/>
</dbReference>
<evidence type="ECO:0000256" key="5">
    <source>
        <dbReference type="ARBA" id="ARBA00023015"/>
    </source>
</evidence>
<feature type="domain" description="Sigma-54 factor interaction" evidence="9">
    <location>
        <begin position="143"/>
        <end position="372"/>
    </location>
</feature>
<keyword evidence="5" id="KW-0805">Transcription regulation</keyword>
<dbReference type="GO" id="GO:0005524">
    <property type="term" value="F:ATP binding"/>
    <property type="evidence" value="ECO:0007669"/>
    <property type="project" value="UniProtKB-KW"/>
</dbReference>
<evidence type="ECO:0000313" key="12">
    <source>
        <dbReference type="Proteomes" id="UP000182409"/>
    </source>
</evidence>
<dbReference type="PROSITE" id="PS50110">
    <property type="entry name" value="RESPONSE_REGULATORY"/>
    <property type="match status" value="1"/>
</dbReference>
<evidence type="ECO:0000256" key="4">
    <source>
        <dbReference type="ARBA" id="ARBA00023012"/>
    </source>
</evidence>
<dbReference type="Gene3D" id="1.10.8.60">
    <property type="match status" value="1"/>
</dbReference>
<dbReference type="OrthoDB" id="9803970at2"/>
<dbReference type="PROSITE" id="PS00676">
    <property type="entry name" value="SIGMA54_INTERACT_2"/>
    <property type="match status" value="1"/>
</dbReference>
<keyword evidence="6" id="KW-0238">DNA-binding</keyword>
<gene>
    <name evidence="11" type="ORF">SAMN05443244_0410</name>
</gene>
<dbReference type="Gene3D" id="3.40.50.2300">
    <property type="match status" value="1"/>
</dbReference>
<dbReference type="InterPro" id="IPR058031">
    <property type="entry name" value="AAA_lid_NorR"/>
</dbReference>
<dbReference type="PRINTS" id="PR01590">
    <property type="entry name" value="HTHFIS"/>
</dbReference>
<dbReference type="InterPro" id="IPR002197">
    <property type="entry name" value="HTH_Fis"/>
</dbReference>
<dbReference type="InterPro" id="IPR025944">
    <property type="entry name" value="Sigma_54_int_dom_CS"/>
</dbReference>
<dbReference type="Pfam" id="PF00072">
    <property type="entry name" value="Response_reg"/>
    <property type="match status" value="1"/>
</dbReference>
<proteinExistence type="predicted"/>
<reference evidence="11 12" key="1">
    <citation type="submission" date="2016-10" db="EMBL/GenBank/DDBJ databases">
        <authorList>
            <person name="de Groot N.N."/>
        </authorList>
    </citation>
    <scope>NUCLEOTIDE SEQUENCE [LARGE SCALE GENOMIC DNA]</scope>
    <source>
        <strain evidence="11 12">AB35.6</strain>
    </source>
</reference>
<dbReference type="PROSITE" id="PS00675">
    <property type="entry name" value="SIGMA54_INTERACT_1"/>
    <property type="match status" value="1"/>
</dbReference>
<dbReference type="SUPFAM" id="SSF52540">
    <property type="entry name" value="P-loop containing nucleoside triphosphate hydrolases"/>
    <property type="match status" value="1"/>
</dbReference>
<dbReference type="Proteomes" id="UP000182409">
    <property type="component" value="Unassembled WGS sequence"/>
</dbReference>
<evidence type="ECO:0000256" key="3">
    <source>
        <dbReference type="ARBA" id="ARBA00022840"/>
    </source>
</evidence>
<dbReference type="InterPro" id="IPR001789">
    <property type="entry name" value="Sig_transdc_resp-reg_receiver"/>
</dbReference>
<evidence type="ECO:0000256" key="6">
    <source>
        <dbReference type="ARBA" id="ARBA00023125"/>
    </source>
</evidence>
<dbReference type="GO" id="GO:0006355">
    <property type="term" value="P:regulation of DNA-templated transcription"/>
    <property type="evidence" value="ECO:0007669"/>
    <property type="project" value="InterPro"/>
</dbReference>
<evidence type="ECO:0000313" key="11">
    <source>
        <dbReference type="EMBL" id="SEB42026.1"/>
    </source>
</evidence>
<keyword evidence="2" id="KW-0547">Nucleotide-binding</keyword>
<dbReference type="GO" id="GO:0043565">
    <property type="term" value="F:sequence-specific DNA binding"/>
    <property type="evidence" value="ECO:0007669"/>
    <property type="project" value="InterPro"/>
</dbReference>
<keyword evidence="7" id="KW-0804">Transcription</keyword>
<dbReference type="RefSeq" id="WP_074652123.1">
    <property type="nucleotide sequence ID" value="NZ_FNSD01000001.1"/>
</dbReference>
<evidence type="ECO:0000256" key="7">
    <source>
        <dbReference type="ARBA" id="ARBA00023163"/>
    </source>
</evidence>
<dbReference type="Pfam" id="PF25601">
    <property type="entry name" value="AAA_lid_14"/>
    <property type="match status" value="1"/>
</dbReference>
<organism evidence="11 12">
    <name type="scientific">Terriglobus roseus</name>
    <dbReference type="NCBI Taxonomy" id="392734"/>
    <lineage>
        <taxon>Bacteria</taxon>
        <taxon>Pseudomonadati</taxon>
        <taxon>Acidobacteriota</taxon>
        <taxon>Terriglobia</taxon>
        <taxon>Terriglobales</taxon>
        <taxon>Acidobacteriaceae</taxon>
        <taxon>Terriglobus</taxon>
    </lineage>
</organism>
<dbReference type="GO" id="GO:0000160">
    <property type="term" value="P:phosphorelay signal transduction system"/>
    <property type="evidence" value="ECO:0007669"/>
    <property type="project" value="UniProtKB-KW"/>
</dbReference>
<keyword evidence="1 8" id="KW-0597">Phosphoprotein</keyword>
<dbReference type="InterPro" id="IPR025662">
    <property type="entry name" value="Sigma_54_int_dom_ATP-bd_1"/>
</dbReference>
<dbReference type="SMART" id="SM00448">
    <property type="entry name" value="REC"/>
    <property type="match status" value="1"/>
</dbReference>
<dbReference type="PROSITE" id="PS00688">
    <property type="entry name" value="SIGMA54_INTERACT_3"/>
    <property type="match status" value="1"/>
</dbReference>
<dbReference type="InterPro" id="IPR011006">
    <property type="entry name" value="CheY-like_superfamily"/>
</dbReference>
<dbReference type="SMART" id="SM00382">
    <property type="entry name" value="AAA"/>
    <property type="match status" value="1"/>
</dbReference>
<name>A0A1H4J7T6_9BACT</name>
<dbReference type="FunFam" id="3.40.50.2300:FF:000018">
    <property type="entry name" value="DNA-binding transcriptional regulator NtrC"/>
    <property type="match status" value="1"/>
</dbReference>
<dbReference type="Gene3D" id="3.40.50.300">
    <property type="entry name" value="P-loop containing nucleotide triphosphate hydrolases"/>
    <property type="match status" value="1"/>
</dbReference>
<dbReference type="FunFam" id="3.40.50.300:FF:000006">
    <property type="entry name" value="DNA-binding transcriptional regulator NtrC"/>
    <property type="match status" value="1"/>
</dbReference>
<dbReference type="SUPFAM" id="SSF46689">
    <property type="entry name" value="Homeodomain-like"/>
    <property type="match status" value="1"/>
</dbReference>
<evidence type="ECO:0000259" key="10">
    <source>
        <dbReference type="PROSITE" id="PS50110"/>
    </source>
</evidence>
<feature type="domain" description="Response regulatory" evidence="10">
    <location>
        <begin position="5"/>
        <end position="118"/>
    </location>
</feature>
<protein>
    <submittedName>
        <fullName evidence="11">Two-component system, NtrC family, response regulator</fullName>
    </submittedName>
</protein>
<feature type="modified residue" description="4-aspartylphosphate" evidence="8">
    <location>
        <position position="54"/>
    </location>
</feature>
<dbReference type="PANTHER" id="PTHR32071:SF122">
    <property type="entry name" value="SIGMA FACTOR"/>
    <property type="match status" value="1"/>
</dbReference>
<evidence type="ECO:0000259" key="9">
    <source>
        <dbReference type="PROSITE" id="PS50045"/>
    </source>
</evidence>